<dbReference type="GO" id="GO:0016491">
    <property type="term" value="F:oxidoreductase activity"/>
    <property type="evidence" value="ECO:0007669"/>
    <property type="project" value="InterPro"/>
</dbReference>
<reference evidence="2" key="1">
    <citation type="submission" date="2021-01" db="UniProtKB">
        <authorList>
            <consortium name="EnsemblMetazoa"/>
        </authorList>
    </citation>
    <scope>IDENTIFICATION</scope>
</reference>
<dbReference type="Proteomes" id="UP000594262">
    <property type="component" value="Unplaced"/>
</dbReference>
<accession>A0A7M5V3P3</accession>
<evidence type="ECO:0000313" key="3">
    <source>
        <dbReference type="Proteomes" id="UP000594262"/>
    </source>
</evidence>
<name>A0A7M5V3P3_9CNID</name>
<dbReference type="InterPro" id="IPR036249">
    <property type="entry name" value="Thioredoxin-like_sf"/>
</dbReference>
<dbReference type="OrthoDB" id="1930760at2759"/>
<dbReference type="PANTHER" id="PTHR13887:SF41">
    <property type="entry name" value="THIOREDOXIN SUPERFAMILY PROTEIN"/>
    <property type="match status" value="1"/>
</dbReference>
<dbReference type="GeneID" id="136817908"/>
<dbReference type="PANTHER" id="PTHR13887">
    <property type="entry name" value="GLUTATHIONE S-TRANSFERASE KAPPA"/>
    <property type="match status" value="1"/>
</dbReference>
<protein>
    <recommendedName>
        <fullName evidence="1">DSBA-like thioredoxin domain-containing protein</fullName>
    </recommendedName>
</protein>
<dbReference type="SUPFAM" id="SSF52833">
    <property type="entry name" value="Thioredoxin-like"/>
    <property type="match status" value="1"/>
</dbReference>
<dbReference type="EnsemblMetazoa" id="CLYHEMT002886.1">
    <property type="protein sequence ID" value="CLYHEMP002886.1"/>
    <property type="gene ID" value="CLYHEMG002886"/>
</dbReference>
<dbReference type="InterPro" id="IPR001853">
    <property type="entry name" value="DSBA-like_thioredoxin_dom"/>
</dbReference>
<dbReference type="Gene3D" id="3.40.30.10">
    <property type="entry name" value="Glutaredoxin"/>
    <property type="match status" value="1"/>
</dbReference>
<evidence type="ECO:0000259" key="1">
    <source>
        <dbReference type="Pfam" id="PF01323"/>
    </source>
</evidence>
<keyword evidence="3" id="KW-1185">Reference proteome</keyword>
<dbReference type="Pfam" id="PF01323">
    <property type="entry name" value="DSBA"/>
    <property type="match status" value="1"/>
</dbReference>
<sequence>MSADGNNFVEFKIVVTADVTCPWCYISRKNLSAACANLAKQYNFVVQFKPFILDPNVPPGGIPWHDQVAMKQGEKAAKQEMKGNGPISRAGKSIGIKFDPERYVVHSLKSHLLLQFAREYQGPQKETELYYLICQQYFEEALNINSDKVLQSLAAQVGLNPEHALNYFTSEDNIKKLYGEIQKTKKRGLLGIPLFQISIVGFNDAKPLQIGGQDKSGFTEIFNKMLRDYNKQMKSKK</sequence>
<dbReference type="AlphaFoldDB" id="A0A7M5V3P3"/>
<proteinExistence type="predicted"/>
<organism evidence="2 3">
    <name type="scientific">Clytia hemisphaerica</name>
    <dbReference type="NCBI Taxonomy" id="252671"/>
    <lineage>
        <taxon>Eukaryota</taxon>
        <taxon>Metazoa</taxon>
        <taxon>Cnidaria</taxon>
        <taxon>Hydrozoa</taxon>
        <taxon>Hydroidolina</taxon>
        <taxon>Leptothecata</taxon>
        <taxon>Obeliida</taxon>
        <taxon>Clytiidae</taxon>
        <taxon>Clytia</taxon>
    </lineage>
</organism>
<dbReference type="RefSeq" id="XP_066930348.1">
    <property type="nucleotide sequence ID" value="XM_067074247.1"/>
</dbReference>
<feature type="domain" description="DSBA-like thioredoxin" evidence="1">
    <location>
        <begin position="13"/>
        <end position="197"/>
    </location>
</feature>
<evidence type="ECO:0000313" key="2">
    <source>
        <dbReference type="EnsemblMetazoa" id="CLYHEMP002886.1"/>
    </source>
</evidence>